<feature type="signal peptide" evidence="1">
    <location>
        <begin position="1"/>
        <end position="20"/>
    </location>
</feature>
<dbReference type="Proteomes" id="UP000886998">
    <property type="component" value="Unassembled WGS sequence"/>
</dbReference>
<feature type="chain" id="PRO_5036458350" evidence="1">
    <location>
        <begin position="21"/>
        <end position="128"/>
    </location>
</feature>
<comment type="caution">
    <text evidence="2">The sequence shown here is derived from an EMBL/GenBank/DDBJ whole genome shotgun (WGS) entry which is preliminary data.</text>
</comment>
<dbReference type="EMBL" id="BMAV01002107">
    <property type="protein sequence ID" value="GFY40796.1"/>
    <property type="molecule type" value="Genomic_DNA"/>
</dbReference>
<proteinExistence type="predicted"/>
<keyword evidence="1" id="KW-0732">Signal</keyword>
<evidence type="ECO:0000313" key="2">
    <source>
        <dbReference type="EMBL" id="GFY40796.1"/>
    </source>
</evidence>
<keyword evidence="3" id="KW-1185">Reference proteome</keyword>
<name>A0A8X6WVW5_9ARAC</name>
<organism evidence="2 3">
    <name type="scientific">Trichonephila inaurata madagascariensis</name>
    <dbReference type="NCBI Taxonomy" id="2747483"/>
    <lineage>
        <taxon>Eukaryota</taxon>
        <taxon>Metazoa</taxon>
        <taxon>Ecdysozoa</taxon>
        <taxon>Arthropoda</taxon>
        <taxon>Chelicerata</taxon>
        <taxon>Arachnida</taxon>
        <taxon>Araneae</taxon>
        <taxon>Araneomorphae</taxon>
        <taxon>Entelegynae</taxon>
        <taxon>Araneoidea</taxon>
        <taxon>Nephilidae</taxon>
        <taxon>Trichonephila</taxon>
        <taxon>Trichonephila inaurata</taxon>
    </lineage>
</organism>
<evidence type="ECO:0000256" key="1">
    <source>
        <dbReference type="SAM" id="SignalP"/>
    </source>
</evidence>
<protein>
    <submittedName>
        <fullName evidence="2">Uncharacterized protein</fullName>
    </submittedName>
</protein>
<accession>A0A8X6WVW5</accession>
<dbReference type="OrthoDB" id="6426779at2759"/>
<reference evidence="2" key="1">
    <citation type="submission" date="2020-08" db="EMBL/GenBank/DDBJ databases">
        <title>Multicomponent nature underlies the extraordinary mechanical properties of spider dragline silk.</title>
        <authorList>
            <person name="Kono N."/>
            <person name="Nakamura H."/>
            <person name="Mori M."/>
            <person name="Yoshida Y."/>
            <person name="Ohtoshi R."/>
            <person name="Malay A.D."/>
            <person name="Moran D.A.P."/>
            <person name="Tomita M."/>
            <person name="Numata K."/>
            <person name="Arakawa K."/>
        </authorList>
    </citation>
    <scope>NUCLEOTIDE SEQUENCE</scope>
</reference>
<dbReference type="AlphaFoldDB" id="A0A8X6WVW5"/>
<gene>
    <name evidence="2" type="primary">AVEN_140018_1</name>
    <name evidence="2" type="ORF">TNIN_167111</name>
</gene>
<evidence type="ECO:0000313" key="3">
    <source>
        <dbReference type="Proteomes" id="UP000886998"/>
    </source>
</evidence>
<sequence length="128" mass="14333">MMSHILTLTVFVLASSVVLEAQFPKPKIIVPKPGSVQPWIPSLDDIRLCRENANGRKMKLVVKIPLQTCRPMCIYENEREQVNSVDGQLCCDLVGVAPTGEKLFTKHSITIARICKKNVDLWKTENSA</sequence>